<gene>
    <name evidence="2" type="ORF">CR513_27191</name>
</gene>
<feature type="non-terminal residue" evidence="2">
    <location>
        <position position="1"/>
    </location>
</feature>
<proteinExistence type="predicted"/>
<evidence type="ECO:0000313" key="2">
    <source>
        <dbReference type="EMBL" id="RDX90901.1"/>
    </source>
</evidence>
<dbReference type="EMBL" id="QJKJ01005256">
    <property type="protein sequence ID" value="RDX90901.1"/>
    <property type="molecule type" value="Genomic_DNA"/>
</dbReference>
<dbReference type="AlphaFoldDB" id="A0A371GK16"/>
<sequence>MKASRSQIRIMVVTTTRRMKVMENLAIREVIKIEEGRGNVIKRTYNECYSNKGKQKKEVEAQMAQGDSDDLDSDHVLLMVTTLDCVKFDFWYFDTGCSNHMTWNKEWFVNLDGKVKRMVMFVDNNIRWAAVMNMEHNMIKVYDNKRKLILIAPLSKNKTFKIGIQIA</sequence>
<dbReference type="Proteomes" id="UP000257109">
    <property type="component" value="Unassembled WGS sequence"/>
</dbReference>
<name>A0A371GK16_MUCPR</name>
<comment type="caution">
    <text evidence="2">The sequence shown here is derived from an EMBL/GenBank/DDBJ whole genome shotgun (WGS) entry which is preliminary data.</text>
</comment>
<keyword evidence="3" id="KW-1185">Reference proteome</keyword>
<evidence type="ECO:0000259" key="1">
    <source>
        <dbReference type="Pfam" id="PF22936"/>
    </source>
</evidence>
<feature type="domain" description="Retrovirus-related Pol polyprotein from transposon TNT 1-94-like beta-barrel" evidence="1">
    <location>
        <begin position="91"/>
        <end position="142"/>
    </location>
</feature>
<dbReference type="Pfam" id="PF22936">
    <property type="entry name" value="Pol_BBD"/>
    <property type="match status" value="1"/>
</dbReference>
<accession>A0A371GK16</accession>
<reference evidence="2" key="1">
    <citation type="submission" date="2018-05" db="EMBL/GenBank/DDBJ databases">
        <title>Draft genome of Mucuna pruriens seed.</title>
        <authorList>
            <person name="Nnadi N.E."/>
            <person name="Vos R."/>
            <person name="Hasami M.H."/>
            <person name="Devisetty U.K."/>
            <person name="Aguiy J.C."/>
        </authorList>
    </citation>
    <scope>NUCLEOTIDE SEQUENCE [LARGE SCALE GENOMIC DNA]</scope>
    <source>
        <strain evidence="2">JCA_2017</strain>
    </source>
</reference>
<evidence type="ECO:0000313" key="3">
    <source>
        <dbReference type="Proteomes" id="UP000257109"/>
    </source>
</evidence>
<protein>
    <recommendedName>
        <fullName evidence="1">Retrovirus-related Pol polyprotein from transposon TNT 1-94-like beta-barrel domain-containing protein</fullName>
    </recommendedName>
</protein>
<dbReference type="InterPro" id="IPR054722">
    <property type="entry name" value="PolX-like_BBD"/>
</dbReference>
<organism evidence="2 3">
    <name type="scientific">Mucuna pruriens</name>
    <name type="common">Velvet bean</name>
    <name type="synonym">Dolichos pruriens</name>
    <dbReference type="NCBI Taxonomy" id="157652"/>
    <lineage>
        <taxon>Eukaryota</taxon>
        <taxon>Viridiplantae</taxon>
        <taxon>Streptophyta</taxon>
        <taxon>Embryophyta</taxon>
        <taxon>Tracheophyta</taxon>
        <taxon>Spermatophyta</taxon>
        <taxon>Magnoliopsida</taxon>
        <taxon>eudicotyledons</taxon>
        <taxon>Gunneridae</taxon>
        <taxon>Pentapetalae</taxon>
        <taxon>rosids</taxon>
        <taxon>fabids</taxon>
        <taxon>Fabales</taxon>
        <taxon>Fabaceae</taxon>
        <taxon>Papilionoideae</taxon>
        <taxon>50 kb inversion clade</taxon>
        <taxon>NPAAA clade</taxon>
        <taxon>indigoferoid/millettioid clade</taxon>
        <taxon>Phaseoleae</taxon>
        <taxon>Mucuna</taxon>
    </lineage>
</organism>